<comment type="function">
    <text evidence="2">One of several proteins that assist in the late maturation steps of the functional core of the 30S ribosomal subunit. Associates with free 30S ribosomal subunits (but not with 30S subunits that are part of 70S ribosomes or polysomes). Required for efficient processing of 16S rRNA. May interact with the 5'-terminal helix region of 16S rRNA.</text>
</comment>
<dbReference type="PROSITE" id="PS01319">
    <property type="entry name" value="RBFA"/>
    <property type="match status" value="1"/>
</dbReference>
<evidence type="ECO:0000313" key="3">
    <source>
        <dbReference type="EMBL" id="HIR67306.1"/>
    </source>
</evidence>
<proteinExistence type="inferred from homology"/>
<comment type="caution">
    <text evidence="3">The sequence shown here is derived from an EMBL/GenBank/DDBJ whole genome shotgun (WGS) entry which is preliminary data.</text>
</comment>
<protein>
    <recommendedName>
        <fullName evidence="2">Ribosome-binding factor A</fullName>
    </recommendedName>
</protein>
<name>A0A9D1E6V8_9FIRM</name>
<dbReference type="HAMAP" id="MF_00003">
    <property type="entry name" value="RbfA"/>
    <property type="match status" value="1"/>
</dbReference>
<dbReference type="AlphaFoldDB" id="A0A9D1E6V8"/>
<dbReference type="EMBL" id="DVHK01000093">
    <property type="protein sequence ID" value="HIR67306.1"/>
    <property type="molecule type" value="Genomic_DNA"/>
</dbReference>
<keyword evidence="1 2" id="KW-0690">Ribosome biogenesis</keyword>
<reference evidence="3" key="1">
    <citation type="submission" date="2020-10" db="EMBL/GenBank/DDBJ databases">
        <authorList>
            <person name="Gilroy R."/>
        </authorList>
    </citation>
    <scope>NUCLEOTIDE SEQUENCE</scope>
    <source>
        <strain evidence="3">ChiW16-3235</strain>
    </source>
</reference>
<evidence type="ECO:0000256" key="1">
    <source>
        <dbReference type="ARBA" id="ARBA00022517"/>
    </source>
</evidence>
<dbReference type="PANTHER" id="PTHR33515">
    <property type="entry name" value="RIBOSOME-BINDING FACTOR A, CHLOROPLASTIC-RELATED"/>
    <property type="match status" value="1"/>
</dbReference>
<comment type="subcellular location">
    <subcellularLocation>
        <location evidence="2">Cytoplasm</location>
    </subcellularLocation>
</comment>
<dbReference type="GO" id="GO:0043024">
    <property type="term" value="F:ribosomal small subunit binding"/>
    <property type="evidence" value="ECO:0007669"/>
    <property type="project" value="TreeGrafter"/>
</dbReference>
<reference evidence="3" key="2">
    <citation type="journal article" date="2021" name="PeerJ">
        <title>Extensive microbial diversity within the chicken gut microbiome revealed by metagenomics and culture.</title>
        <authorList>
            <person name="Gilroy R."/>
            <person name="Ravi A."/>
            <person name="Getino M."/>
            <person name="Pursley I."/>
            <person name="Horton D.L."/>
            <person name="Alikhan N.F."/>
            <person name="Baker D."/>
            <person name="Gharbi K."/>
            <person name="Hall N."/>
            <person name="Watson M."/>
            <person name="Adriaenssens E.M."/>
            <person name="Foster-Nyarko E."/>
            <person name="Jarju S."/>
            <person name="Secka A."/>
            <person name="Antonio M."/>
            <person name="Oren A."/>
            <person name="Chaudhuri R.R."/>
            <person name="La Ragione R."/>
            <person name="Hildebrand F."/>
            <person name="Pallen M.J."/>
        </authorList>
    </citation>
    <scope>NUCLEOTIDE SEQUENCE</scope>
    <source>
        <strain evidence="3">ChiW16-3235</strain>
    </source>
</reference>
<dbReference type="InterPro" id="IPR020053">
    <property type="entry name" value="Ribosome-bd_factorA_CS"/>
</dbReference>
<dbReference type="InterPro" id="IPR023799">
    <property type="entry name" value="RbfA_dom_sf"/>
</dbReference>
<dbReference type="NCBIfam" id="TIGR00082">
    <property type="entry name" value="rbfA"/>
    <property type="match status" value="1"/>
</dbReference>
<sequence>MKGLRGERLASQFREEIYKVISGKLRNRYSSLSAIISVTQADVAPDLKTAKIYISIYDPDEARKDASFDILKQNAGFIRHELSQVLHLRTVPELTFILDESMEYGAKIDKIIEDLESKENND</sequence>
<comment type="subunit">
    <text evidence="2">Monomer. Binds 30S ribosomal subunits, but not 50S ribosomal subunits or 70S ribosomes.</text>
</comment>
<evidence type="ECO:0000313" key="4">
    <source>
        <dbReference type="Proteomes" id="UP000823913"/>
    </source>
</evidence>
<evidence type="ECO:0000256" key="2">
    <source>
        <dbReference type="HAMAP-Rule" id="MF_00003"/>
    </source>
</evidence>
<dbReference type="Gene3D" id="3.30.300.20">
    <property type="match status" value="1"/>
</dbReference>
<keyword evidence="2" id="KW-0963">Cytoplasm</keyword>
<dbReference type="Proteomes" id="UP000823913">
    <property type="component" value="Unassembled WGS sequence"/>
</dbReference>
<dbReference type="Pfam" id="PF02033">
    <property type="entry name" value="RBFA"/>
    <property type="match status" value="1"/>
</dbReference>
<comment type="similarity">
    <text evidence="2">Belongs to the RbfA family.</text>
</comment>
<dbReference type="InterPro" id="IPR015946">
    <property type="entry name" value="KH_dom-like_a/b"/>
</dbReference>
<dbReference type="GO" id="GO:0030490">
    <property type="term" value="P:maturation of SSU-rRNA"/>
    <property type="evidence" value="ECO:0007669"/>
    <property type="project" value="UniProtKB-UniRule"/>
</dbReference>
<dbReference type="SUPFAM" id="SSF89919">
    <property type="entry name" value="Ribosome-binding factor A, RbfA"/>
    <property type="match status" value="1"/>
</dbReference>
<dbReference type="PANTHER" id="PTHR33515:SF1">
    <property type="entry name" value="RIBOSOME-BINDING FACTOR A, CHLOROPLASTIC-RELATED"/>
    <property type="match status" value="1"/>
</dbReference>
<dbReference type="InterPro" id="IPR000238">
    <property type="entry name" value="RbfA"/>
</dbReference>
<accession>A0A9D1E6V8</accession>
<dbReference type="GO" id="GO:0005829">
    <property type="term" value="C:cytosol"/>
    <property type="evidence" value="ECO:0007669"/>
    <property type="project" value="TreeGrafter"/>
</dbReference>
<gene>
    <name evidence="2 3" type="primary">rbfA</name>
    <name evidence="3" type="ORF">IAB94_04605</name>
</gene>
<organism evidence="3 4">
    <name type="scientific">Candidatus Coproplasma avicola</name>
    <dbReference type="NCBI Taxonomy" id="2840744"/>
    <lineage>
        <taxon>Bacteria</taxon>
        <taxon>Bacillati</taxon>
        <taxon>Bacillota</taxon>
        <taxon>Clostridia</taxon>
        <taxon>Eubacteriales</taxon>
        <taxon>Candidatus Coproplasma</taxon>
    </lineage>
</organism>